<dbReference type="Proteomes" id="UP001223144">
    <property type="component" value="Unassembled WGS sequence"/>
</dbReference>
<dbReference type="EMBL" id="JARWBG010000005">
    <property type="protein sequence ID" value="MDH2388582.1"/>
    <property type="molecule type" value="Genomic_DNA"/>
</dbReference>
<feature type="transmembrane region" description="Helical" evidence="1">
    <location>
        <begin position="17"/>
        <end position="37"/>
    </location>
</feature>
<name>A0ABT6HIK7_9ACTN</name>
<keyword evidence="1" id="KW-0812">Transmembrane</keyword>
<sequence>MDDSLAAVESYRHCTQWITAAAAAVAAAFVAGLQLTALRDLAWWRTLLGVLAAAAVVGCAGWVIQRAARVLAPYRVTMAELADSDMKIAQGKASPADVNPEVRRLIEDVINRNKGWLFPPGVKTVTDLYDLACGRTLRGRREQLPDQEAAHVYVQRLVHFVELHEIRRRYEGLLQSLPKIGLIALVAVSMFVLVARRDAPDRTPRVTRPLPVQVIFTGDKSALRSEQWPAGCAGATTSGSAVGGTLKEPEVATIGTNGCPPHRGTVRGKVGLVLYPK</sequence>
<reference evidence="2 3" key="1">
    <citation type="submission" date="2023-04" db="EMBL/GenBank/DDBJ databases">
        <title>Streptomyces chengmaiensis sp. nov. isolated from the stem of mangrove plant in Hainan.</title>
        <authorList>
            <person name="Huang X."/>
            <person name="Zhou S."/>
            <person name="Chu X."/>
            <person name="Xie Y."/>
            <person name="Lin Y."/>
        </authorList>
    </citation>
    <scope>NUCLEOTIDE SEQUENCE [LARGE SCALE GENOMIC DNA]</scope>
    <source>
        <strain evidence="2 3">HNM0663</strain>
    </source>
</reference>
<organism evidence="2 3">
    <name type="scientific">Streptomyces chengmaiensis</name>
    <dbReference type="NCBI Taxonomy" id="3040919"/>
    <lineage>
        <taxon>Bacteria</taxon>
        <taxon>Bacillati</taxon>
        <taxon>Actinomycetota</taxon>
        <taxon>Actinomycetes</taxon>
        <taxon>Kitasatosporales</taxon>
        <taxon>Streptomycetaceae</taxon>
        <taxon>Streptomyces</taxon>
    </lineage>
</organism>
<protein>
    <submittedName>
        <fullName evidence="2">Uncharacterized protein</fullName>
    </submittedName>
</protein>
<feature type="transmembrane region" description="Helical" evidence="1">
    <location>
        <begin position="43"/>
        <end position="64"/>
    </location>
</feature>
<keyword evidence="1" id="KW-1133">Transmembrane helix</keyword>
<gene>
    <name evidence="2" type="ORF">QCN29_07245</name>
</gene>
<proteinExistence type="predicted"/>
<keyword evidence="1" id="KW-0472">Membrane</keyword>
<keyword evidence="3" id="KW-1185">Reference proteome</keyword>
<feature type="transmembrane region" description="Helical" evidence="1">
    <location>
        <begin position="177"/>
        <end position="195"/>
    </location>
</feature>
<dbReference type="RefSeq" id="WP_279926877.1">
    <property type="nucleotide sequence ID" value="NZ_JARWBG010000005.1"/>
</dbReference>
<accession>A0ABT6HIK7</accession>
<comment type="caution">
    <text evidence="2">The sequence shown here is derived from an EMBL/GenBank/DDBJ whole genome shotgun (WGS) entry which is preliminary data.</text>
</comment>
<evidence type="ECO:0000313" key="3">
    <source>
        <dbReference type="Proteomes" id="UP001223144"/>
    </source>
</evidence>
<evidence type="ECO:0000313" key="2">
    <source>
        <dbReference type="EMBL" id="MDH2388582.1"/>
    </source>
</evidence>
<evidence type="ECO:0000256" key="1">
    <source>
        <dbReference type="SAM" id="Phobius"/>
    </source>
</evidence>